<dbReference type="PANTHER" id="PTHR22942">
    <property type="entry name" value="RECA/RAD51/RADA DNA STRAND-PAIRING FAMILY MEMBER"/>
    <property type="match status" value="1"/>
</dbReference>
<dbReference type="Gene3D" id="3.40.50.300">
    <property type="entry name" value="P-loop containing nucleotide triphosphate hydrolases"/>
    <property type="match status" value="1"/>
</dbReference>
<feature type="non-terminal residue" evidence="1">
    <location>
        <position position="1"/>
    </location>
</feature>
<dbReference type="EMBL" id="BARU01026585">
    <property type="protein sequence ID" value="GAH64459.1"/>
    <property type="molecule type" value="Genomic_DNA"/>
</dbReference>
<accession>X1IEF8</accession>
<organism evidence="1">
    <name type="scientific">marine sediment metagenome</name>
    <dbReference type="NCBI Taxonomy" id="412755"/>
    <lineage>
        <taxon>unclassified sequences</taxon>
        <taxon>metagenomes</taxon>
        <taxon>ecological metagenomes</taxon>
    </lineage>
</organism>
<reference evidence="1" key="1">
    <citation type="journal article" date="2014" name="Front. Microbiol.">
        <title>High frequency of phylogenetically diverse reductive dehalogenase-homologous genes in deep subseafloor sedimentary metagenomes.</title>
        <authorList>
            <person name="Kawai M."/>
            <person name="Futagami T."/>
            <person name="Toyoda A."/>
            <person name="Takaki Y."/>
            <person name="Nishi S."/>
            <person name="Hori S."/>
            <person name="Arai W."/>
            <person name="Tsubouchi T."/>
            <person name="Morono Y."/>
            <person name="Uchiyama I."/>
            <person name="Ito T."/>
            <person name="Fujiyama A."/>
            <person name="Inagaki F."/>
            <person name="Takami H."/>
        </authorList>
    </citation>
    <scope>NUCLEOTIDE SEQUENCE</scope>
    <source>
        <strain evidence="1">Expedition CK06-06</strain>
    </source>
</reference>
<evidence type="ECO:0000313" key="1">
    <source>
        <dbReference type="EMBL" id="GAH64459.1"/>
    </source>
</evidence>
<dbReference type="AlphaFoldDB" id="X1IEF8"/>
<comment type="caution">
    <text evidence="1">The sequence shown here is derived from an EMBL/GenBank/DDBJ whole genome shotgun (WGS) entry which is preliminary data.</text>
</comment>
<gene>
    <name evidence="1" type="ORF">S03H2_42686</name>
</gene>
<sequence length="271" mass="31502">ETLESISNKIPYPSVRYHTPDTIIKSNIENKELAIFKQDQSNIITKENVEEEAKIAQEPAVEIPEVYNEIPTPNIEHRIANRAVKTHLERSFAQSESKVSEAIEKHDEILQITTNKEELEIEFIDIPKSARLIHFYGPPSSGKTTFAIQSAIEIYPKSTFYFITSHSTSVIKRIKQIINHERWIDYKDIKKKLFPIATQNLDELQSEIEKIKKFEPESVGLIVIDHLTDYIRGEIYKEEQRTVLREILEQLYLLADEKNCKVLILNGYSYN</sequence>
<name>X1IEF8_9ZZZZ</name>
<feature type="non-terminal residue" evidence="1">
    <location>
        <position position="271"/>
    </location>
</feature>
<protein>
    <submittedName>
        <fullName evidence="1">Uncharacterized protein</fullName>
    </submittedName>
</protein>
<dbReference type="PANTHER" id="PTHR22942:SF47">
    <property type="entry name" value="DNA REPAIR AND RECOMBINATION PROTEIN RADB"/>
    <property type="match status" value="1"/>
</dbReference>
<proteinExistence type="predicted"/>
<dbReference type="InterPro" id="IPR027417">
    <property type="entry name" value="P-loop_NTPase"/>
</dbReference>
<dbReference type="SUPFAM" id="SSF52540">
    <property type="entry name" value="P-loop containing nucleoside triphosphate hydrolases"/>
    <property type="match status" value="1"/>
</dbReference>